<protein>
    <submittedName>
        <fullName evidence="1">Uncharacterized protein</fullName>
    </submittedName>
</protein>
<name>A0A1V2DS30_9GAMM</name>
<organism evidence="1 2">
    <name type="scientific">Marinobacter lutaoensis</name>
    <dbReference type="NCBI Taxonomy" id="135739"/>
    <lineage>
        <taxon>Bacteria</taxon>
        <taxon>Pseudomonadati</taxon>
        <taxon>Pseudomonadota</taxon>
        <taxon>Gammaproteobacteria</taxon>
        <taxon>Pseudomonadales</taxon>
        <taxon>Marinobacteraceae</taxon>
        <taxon>Marinobacter</taxon>
    </lineage>
</organism>
<accession>A0A1V2DS30</accession>
<reference evidence="1 2" key="1">
    <citation type="submission" date="2016-12" db="EMBL/GenBank/DDBJ databases">
        <title>Marinobacter lutaoensis whole genome sequencing.</title>
        <authorList>
            <person name="Verma A."/>
            <person name="Krishnamurthi S."/>
        </authorList>
    </citation>
    <scope>NUCLEOTIDE SEQUENCE [LARGE SCALE GENOMIC DNA]</scope>
    <source>
        <strain evidence="1 2">T5054</strain>
    </source>
</reference>
<dbReference type="EMBL" id="MSCW01000007">
    <property type="protein sequence ID" value="ONF43290.1"/>
    <property type="molecule type" value="Genomic_DNA"/>
</dbReference>
<proteinExistence type="predicted"/>
<keyword evidence="2" id="KW-1185">Reference proteome</keyword>
<gene>
    <name evidence="1" type="ORF">BTO32_11440</name>
</gene>
<evidence type="ECO:0000313" key="1">
    <source>
        <dbReference type="EMBL" id="ONF43290.1"/>
    </source>
</evidence>
<dbReference type="AlphaFoldDB" id="A0A1V2DS30"/>
<evidence type="ECO:0000313" key="2">
    <source>
        <dbReference type="Proteomes" id="UP000189339"/>
    </source>
</evidence>
<dbReference type="Proteomes" id="UP000189339">
    <property type="component" value="Unassembled WGS sequence"/>
</dbReference>
<sequence>MNTPQPATRYTITFPGERPMTTTKALIQSPTLLKAIAHIEREPGCTGLTLANGIRIDIA</sequence>
<comment type="caution">
    <text evidence="1">The sequence shown here is derived from an EMBL/GenBank/DDBJ whole genome shotgun (WGS) entry which is preliminary data.</text>
</comment>
<dbReference type="STRING" id="135739.BTO32_11440"/>